<feature type="transmembrane region" description="Helical" evidence="1">
    <location>
        <begin position="220"/>
        <end position="243"/>
    </location>
</feature>
<feature type="transmembrane region" description="Helical" evidence="1">
    <location>
        <begin position="61"/>
        <end position="84"/>
    </location>
</feature>
<comment type="caution">
    <text evidence="3">The sequence shown here is derived from an EMBL/GenBank/DDBJ whole genome shotgun (WGS) entry which is preliminary data.</text>
</comment>
<reference evidence="3 4" key="1">
    <citation type="submission" date="2020-05" db="EMBL/GenBank/DDBJ databases">
        <title>Parvularcula mediterraneae sp. nov., isolated from polypropylene straw from shallow seawater of the seashore of Laganas in Zakynthos island, Greece.</title>
        <authorList>
            <person name="Szabo I."/>
            <person name="Al-Omari J."/>
            <person name="Rado J."/>
            <person name="Szerdahelyi G.S."/>
        </authorList>
    </citation>
    <scope>NUCLEOTIDE SEQUENCE [LARGE SCALE GENOMIC DNA]</scope>
    <source>
        <strain evidence="3 4">ZS-1/3</strain>
    </source>
</reference>
<evidence type="ECO:0000259" key="2">
    <source>
        <dbReference type="Pfam" id="PF07670"/>
    </source>
</evidence>
<feature type="transmembrane region" description="Helical" evidence="1">
    <location>
        <begin position="400"/>
        <end position="424"/>
    </location>
</feature>
<feature type="transmembrane region" description="Helical" evidence="1">
    <location>
        <begin position="24"/>
        <end position="41"/>
    </location>
</feature>
<dbReference type="Pfam" id="PF07670">
    <property type="entry name" value="Gate"/>
    <property type="match status" value="1"/>
</dbReference>
<evidence type="ECO:0000313" key="4">
    <source>
        <dbReference type="Proteomes" id="UP000536835"/>
    </source>
</evidence>
<feature type="transmembrane region" description="Helical" evidence="1">
    <location>
        <begin position="352"/>
        <end position="368"/>
    </location>
</feature>
<feature type="transmembrane region" description="Helical" evidence="1">
    <location>
        <begin position="249"/>
        <end position="267"/>
    </location>
</feature>
<feature type="transmembrane region" description="Helical" evidence="1">
    <location>
        <begin position="129"/>
        <end position="153"/>
    </location>
</feature>
<feature type="domain" description="Nucleoside transporter/FeoB GTPase Gate" evidence="2">
    <location>
        <begin position="146"/>
        <end position="243"/>
    </location>
</feature>
<organism evidence="3 4">
    <name type="scientific">Parvularcula mediterranea</name>
    <dbReference type="NCBI Taxonomy" id="2732508"/>
    <lineage>
        <taxon>Bacteria</taxon>
        <taxon>Pseudomonadati</taxon>
        <taxon>Pseudomonadota</taxon>
        <taxon>Alphaproteobacteria</taxon>
        <taxon>Parvularculales</taxon>
        <taxon>Parvularculaceae</taxon>
        <taxon>Parvularcula</taxon>
    </lineage>
</organism>
<keyword evidence="1" id="KW-1133">Transmembrane helix</keyword>
<dbReference type="RefSeq" id="WP_173198124.1">
    <property type="nucleotide sequence ID" value="NZ_JABFCX010000002.1"/>
</dbReference>
<feature type="transmembrane region" description="Helical" evidence="1">
    <location>
        <begin position="375"/>
        <end position="394"/>
    </location>
</feature>
<evidence type="ECO:0000313" key="3">
    <source>
        <dbReference type="EMBL" id="NNU16141.1"/>
    </source>
</evidence>
<dbReference type="InterPro" id="IPR011642">
    <property type="entry name" value="Gate_dom"/>
</dbReference>
<sequence>MDHQQNEQTGSTPVQPESGARKPLLFIVASLIGAFLFLTPVQDGGVWKIPLAVLSDGTTAFLKPILDELIVGIVLASAILSTLYKLANIGKQTSGAMAELLGPPLPWFIIRILGAVAISMIYWKLGPEWIYSVDVGGVVLGELAPVILIIFLFSGFLLPLLTEFGLMEFVGAFLQSAFQRLFKVPGRAAIDAVASFLGSGTVGVLITLKQYENNFYTAREAAIVATNFSIVSTAFCYAVASLLKVADVFVPFYLAVVFTAFVCAIIMPRIPPLSMKKDVYANGSDKPAELAPEGSAIKEGWRRALLKAGSAPGPAALLKKSTMNVLDIWLGLLPSVVFIGVAALYVATQTPVFEIIAAPIIFVMNLVGMENAEVAGPAMLIGYADMFLPAIITAEAESTFTRFFIAVVSVSQLIYLSELGVLILRSPIPLSFLEMTAIFILRTIIVTPLAYAAAVIVVGMG</sequence>
<protein>
    <submittedName>
        <fullName evidence="3">YjiH family protein</fullName>
    </submittedName>
</protein>
<feature type="transmembrane region" description="Helical" evidence="1">
    <location>
        <begin position="328"/>
        <end position="346"/>
    </location>
</feature>
<evidence type="ECO:0000256" key="1">
    <source>
        <dbReference type="SAM" id="Phobius"/>
    </source>
</evidence>
<feature type="transmembrane region" description="Helical" evidence="1">
    <location>
        <begin position="188"/>
        <end position="208"/>
    </location>
</feature>
<feature type="transmembrane region" description="Helical" evidence="1">
    <location>
        <begin position="436"/>
        <end position="460"/>
    </location>
</feature>
<keyword evidence="1" id="KW-0812">Transmembrane</keyword>
<dbReference type="EMBL" id="JABFCX010000002">
    <property type="protein sequence ID" value="NNU16141.1"/>
    <property type="molecule type" value="Genomic_DNA"/>
</dbReference>
<feature type="transmembrane region" description="Helical" evidence="1">
    <location>
        <begin position="105"/>
        <end position="123"/>
    </location>
</feature>
<name>A0A7Y3RL77_9PROT</name>
<keyword evidence="1" id="KW-0472">Membrane</keyword>
<dbReference type="AlphaFoldDB" id="A0A7Y3RL77"/>
<keyword evidence="4" id="KW-1185">Reference proteome</keyword>
<gene>
    <name evidence="3" type="ORF">HK107_07385</name>
</gene>
<proteinExistence type="predicted"/>
<dbReference type="Proteomes" id="UP000536835">
    <property type="component" value="Unassembled WGS sequence"/>
</dbReference>
<accession>A0A7Y3RL77</accession>